<evidence type="ECO:0000313" key="4">
    <source>
        <dbReference type="Proteomes" id="UP001159405"/>
    </source>
</evidence>
<dbReference type="Proteomes" id="UP001159405">
    <property type="component" value="Unassembled WGS sequence"/>
</dbReference>
<dbReference type="PROSITE" id="PS00028">
    <property type="entry name" value="ZINC_FINGER_C2H2_1"/>
    <property type="match status" value="1"/>
</dbReference>
<reference evidence="3 4" key="1">
    <citation type="submission" date="2022-05" db="EMBL/GenBank/DDBJ databases">
        <authorList>
            <consortium name="Genoscope - CEA"/>
            <person name="William W."/>
        </authorList>
    </citation>
    <scope>NUCLEOTIDE SEQUENCE [LARGE SCALE GENOMIC DNA]</scope>
</reference>
<protein>
    <recommendedName>
        <fullName evidence="2">C2H2-type domain-containing protein</fullName>
    </recommendedName>
</protein>
<dbReference type="InterPro" id="IPR013087">
    <property type="entry name" value="Znf_C2H2_type"/>
</dbReference>
<feature type="domain" description="C2H2-type" evidence="2">
    <location>
        <begin position="63"/>
        <end position="83"/>
    </location>
</feature>
<keyword evidence="4" id="KW-1185">Reference proteome</keyword>
<organism evidence="3 4">
    <name type="scientific">Porites lobata</name>
    <dbReference type="NCBI Taxonomy" id="104759"/>
    <lineage>
        <taxon>Eukaryota</taxon>
        <taxon>Metazoa</taxon>
        <taxon>Cnidaria</taxon>
        <taxon>Anthozoa</taxon>
        <taxon>Hexacorallia</taxon>
        <taxon>Scleractinia</taxon>
        <taxon>Fungiina</taxon>
        <taxon>Poritidae</taxon>
        <taxon>Porites</taxon>
    </lineage>
</organism>
<comment type="caution">
    <text evidence="3">The sequence shown here is derived from an EMBL/GenBank/DDBJ whole genome shotgun (WGS) entry which is preliminary data.</text>
</comment>
<feature type="region of interest" description="Disordered" evidence="1">
    <location>
        <begin position="123"/>
        <end position="156"/>
    </location>
</feature>
<evidence type="ECO:0000259" key="2">
    <source>
        <dbReference type="PROSITE" id="PS00028"/>
    </source>
</evidence>
<evidence type="ECO:0000313" key="3">
    <source>
        <dbReference type="EMBL" id="CAH3105072.1"/>
    </source>
</evidence>
<name>A0ABN8NDA4_9CNID</name>
<proteinExistence type="predicted"/>
<accession>A0ABN8NDA4</accession>
<sequence>MPETTVEARDVLEAVETGGRRKKARFPSQWSSTTTPHQRTLELEGVIEVLREYDSVEGNDINCSICGKLYKSKVCFTKHLWEHSVYWDLFDALKNQERVLSIQAAIILSQPYLEFLLVTSPTSTEKKKDDPKSNQLHRKTTTRKRQRESSTCSVDF</sequence>
<gene>
    <name evidence="3" type="ORF">PLOB_00012654</name>
</gene>
<feature type="compositionally biased region" description="Basic residues" evidence="1">
    <location>
        <begin position="135"/>
        <end position="146"/>
    </location>
</feature>
<dbReference type="EMBL" id="CALNXK010000017">
    <property type="protein sequence ID" value="CAH3105072.1"/>
    <property type="molecule type" value="Genomic_DNA"/>
</dbReference>
<evidence type="ECO:0000256" key="1">
    <source>
        <dbReference type="SAM" id="MobiDB-lite"/>
    </source>
</evidence>